<dbReference type="Gene3D" id="3.10.560.10">
    <property type="entry name" value="Outer membrane lipoprotein wza domain like"/>
    <property type="match status" value="5"/>
</dbReference>
<keyword evidence="10" id="KW-0626">Porin</keyword>
<dbReference type="InterPro" id="IPR003715">
    <property type="entry name" value="Poly_export_N"/>
</dbReference>
<evidence type="ECO:0000256" key="1">
    <source>
        <dbReference type="ARBA" id="ARBA00004571"/>
    </source>
</evidence>
<dbReference type="GO" id="GO:0006811">
    <property type="term" value="P:monoatomic ion transport"/>
    <property type="evidence" value="ECO:0007669"/>
    <property type="project" value="UniProtKB-KW"/>
</dbReference>
<evidence type="ECO:0000256" key="4">
    <source>
        <dbReference type="ARBA" id="ARBA00022452"/>
    </source>
</evidence>
<dbReference type="Proteomes" id="UP000198598">
    <property type="component" value="Unassembled WGS sequence"/>
</dbReference>
<evidence type="ECO:0000259" key="18">
    <source>
        <dbReference type="Pfam" id="PF10531"/>
    </source>
</evidence>
<keyword evidence="11 16" id="KW-0472">Membrane</keyword>
<dbReference type="PANTHER" id="PTHR33619:SF3">
    <property type="entry name" value="POLYSACCHARIDE EXPORT PROTEIN GFCE-RELATED"/>
    <property type="match status" value="1"/>
</dbReference>
<dbReference type="Pfam" id="PF10531">
    <property type="entry name" value="SLBB"/>
    <property type="match status" value="2"/>
</dbReference>
<dbReference type="GO" id="GO:0046930">
    <property type="term" value="C:pore complex"/>
    <property type="evidence" value="ECO:0007669"/>
    <property type="project" value="UniProtKB-KW"/>
</dbReference>
<evidence type="ECO:0000256" key="7">
    <source>
        <dbReference type="ARBA" id="ARBA00022729"/>
    </source>
</evidence>
<evidence type="ECO:0000256" key="3">
    <source>
        <dbReference type="ARBA" id="ARBA00022448"/>
    </source>
</evidence>
<keyword evidence="7" id="KW-0732">Signal</keyword>
<evidence type="ECO:0000256" key="9">
    <source>
        <dbReference type="ARBA" id="ARBA00023065"/>
    </source>
</evidence>
<evidence type="ECO:0000256" key="15">
    <source>
        <dbReference type="SAM" id="MobiDB-lite"/>
    </source>
</evidence>
<keyword evidence="3" id="KW-0813">Transport</keyword>
<feature type="domain" description="SLBB" evidence="19">
    <location>
        <begin position="288"/>
        <end position="363"/>
    </location>
</feature>
<evidence type="ECO:0000256" key="8">
    <source>
        <dbReference type="ARBA" id="ARBA00023047"/>
    </source>
</evidence>
<dbReference type="AlphaFoldDB" id="A0A1I2AXF9"/>
<keyword evidence="5" id="KW-0762">Sugar transport</keyword>
<keyword evidence="4" id="KW-1134">Transmembrane beta strand</keyword>
<reference evidence="20 21" key="1">
    <citation type="submission" date="2016-10" db="EMBL/GenBank/DDBJ databases">
        <authorList>
            <person name="de Groot N.N."/>
        </authorList>
    </citation>
    <scope>NUCLEOTIDE SEQUENCE [LARGE SCALE GENOMIC DNA]</scope>
    <source>
        <strain evidence="20 21">DSM 26130</strain>
    </source>
</reference>
<evidence type="ECO:0000256" key="10">
    <source>
        <dbReference type="ARBA" id="ARBA00023114"/>
    </source>
</evidence>
<keyword evidence="9" id="KW-0406">Ion transport</keyword>
<evidence type="ECO:0000313" key="21">
    <source>
        <dbReference type="Proteomes" id="UP000198598"/>
    </source>
</evidence>
<feature type="domain" description="Soluble ligand binding" evidence="18">
    <location>
        <begin position="765"/>
        <end position="807"/>
    </location>
</feature>
<evidence type="ECO:0000259" key="17">
    <source>
        <dbReference type="Pfam" id="PF02563"/>
    </source>
</evidence>
<sequence>MQNLRNIHILPLKTFLFIISFFQRRLSIRIALILLSAGGLTAQAQIVPSAGSSSPAAPSSSPATAPGATPGRGNALPAGVNTNNLPANVQQQINNRAGQTGNTNRAGTTGTSGAGRGASANGTSTTNNPNNPNQVIRDQAATDQADNNNQDVVDNSIKSSQQREQEENRQKLFGYSLFNDPAMATTFQPNLNIATPRNYIVGPGDELNIRLYGFSEGDYTQKVSPEGFVYIAGATGIGPIQVSGLSIEQAKARLESRMAAKFAGLRNSSYGPKNTYLELSLGEIRSIRVTVTGDAMRPGTYTMSSLSTAMNAIYQAGGPNDIGSFRKVLLIRNNRVVATLDLYDYLLNGIQSNDLRLQDNDNIRFTTFIERVEIGGTVKRNNIFEMLPGETLDRLLFYAGNFSANAYKSRLKVRRLTNLEMKVIDVTLPEFKTFVMQDGDLVTAERVLDRFENKITIEGAIYRPGEYSLDNNKTLKQLITNAEGLKGDAFTGRINIVRTREDLAIENIPINLAAILAGTEPDLPLQREDQIIITSRFELAEVSTVSVRGEVNHPIEEMPFMANMTLNDALLKTGGLREAAAVSQVEVVRRKKDADPTSKNAVTAEVFHFSVNRDLSLNADDNKFLLAPYDQVVVRRSPNYLIQTFAGVEGEVITPGLYPIRSKDQKISDLLAAAGGLSPQAYVEGATLLRAVKLSDDELERKQRIIAEVGNNSSKSLVDTAAIAPNKLEPIDINLKKILANPGSSEDILVLENDILRIPKLLETVRIQGEVQLPKTVKFRSNNNFQDYISETGGFTSKSQRRRSFIVYANGSVDRTRKFMFFNIYPRVEPGAEIIIPRRTANPLTAQQILGSTVGIAGSLLTLVTTILLISRVQ</sequence>
<accession>A0A1I2AXF9</accession>
<dbReference type="InterPro" id="IPR049712">
    <property type="entry name" value="Poly_export"/>
</dbReference>
<dbReference type="RefSeq" id="WP_093831740.1">
    <property type="nucleotide sequence ID" value="NZ_FOLQ01000014.1"/>
</dbReference>
<evidence type="ECO:0000259" key="19">
    <source>
        <dbReference type="Pfam" id="PF22461"/>
    </source>
</evidence>
<feature type="compositionally biased region" description="Low complexity" evidence="15">
    <location>
        <begin position="97"/>
        <end position="109"/>
    </location>
</feature>
<protein>
    <submittedName>
        <fullName evidence="20">Protein involved in polysaccharide export, contains SLBB domain of the beta-grasp fold</fullName>
    </submittedName>
</protein>
<dbReference type="STRING" id="662367.SAMN05216167_114111"/>
<dbReference type="InterPro" id="IPR019554">
    <property type="entry name" value="Soluble_ligand-bd"/>
</dbReference>
<keyword evidence="21" id="KW-1185">Reference proteome</keyword>
<keyword evidence="8" id="KW-0625">Polysaccharide transport</keyword>
<organism evidence="20 21">
    <name type="scientific">Spirosoma endophyticum</name>
    <dbReference type="NCBI Taxonomy" id="662367"/>
    <lineage>
        <taxon>Bacteria</taxon>
        <taxon>Pseudomonadati</taxon>
        <taxon>Bacteroidota</taxon>
        <taxon>Cytophagia</taxon>
        <taxon>Cytophagales</taxon>
        <taxon>Cytophagaceae</taxon>
        <taxon>Spirosoma</taxon>
    </lineage>
</organism>
<dbReference type="GO" id="GO:0015288">
    <property type="term" value="F:porin activity"/>
    <property type="evidence" value="ECO:0007669"/>
    <property type="project" value="UniProtKB-KW"/>
</dbReference>
<keyword evidence="14" id="KW-0449">Lipoprotein</keyword>
<dbReference type="EMBL" id="FOLQ01000014">
    <property type="protein sequence ID" value="SFE48328.1"/>
    <property type="molecule type" value="Genomic_DNA"/>
</dbReference>
<evidence type="ECO:0000256" key="2">
    <source>
        <dbReference type="ARBA" id="ARBA00009450"/>
    </source>
</evidence>
<dbReference type="GO" id="GO:0009279">
    <property type="term" value="C:cell outer membrane"/>
    <property type="evidence" value="ECO:0007669"/>
    <property type="project" value="UniProtKB-SubCell"/>
</dbReference>
<dbReference type="Pfam" id="PF22461">
    <property type="entry name" value="SLBB_2"/>
    <property type="match status" value="1"/>
</dbReference>
<feature type="domain" description="Polysaccharide export protein N-terminal" evidence="17">
    <location>
        <begin position="195"/>
        <end position="260"/>
    </location>
</feature>
<evidence type="ECO:0000256" key="5">
    <source>
        <dbReference type="ARBA" id="ARBA00022597"/>
    </source>
</evidence>
<gene>
    <name evidence="20" type="ORF">SAMN05216167_114111</name>
</gene>
<feature type="region of interest" description="Disordered" evidence="15">
    <location>
        <begin position="49"/>
        <end position="84"/>
    </location>
</feature>
<name>A0A1I2AXF9_9BACT</name>
<evidence type="ECO:0000256" key="13">
    <source>
        <dbReference type="ARBA" id="ARBA00023237"/>
    </source>
</evidence>
<feature type="compositionally biased region" description="Low complexity" evidence="15">
    <location>
        <begin position="49"/>
        <end position="71"/>
    </location>
</feature>
<keyword evidence="12" id="KW-0564">Palmitate</keyword>
<dbReference type="PANTHER" id="PTHR33619">
    <property type="entry name" value="POLYSACCHARIDE EXPORT PROTEIN GFCE-RELATED"/>
    <property type="match status" value="1"/>
</dbReference>
<keyword evidence="16" id="KW-1133">Transmembrane helix</keyword>
<evidence type="ECO:0000256" key="12">
    <source>
        <dbReference type="ARBA" id="ARBA00023139"/>
    </source>
</evidence>
<feature type="region of interest" description="Disordered" evidence="15">
    <location>
        <begin position="96"/>
        <end position="135"/>
    </location>
</feature>
<evidence type="ECO:0000256" key="16">
    <source>
        <dbReference type="SAM" id="Phobius"/>
    </source>
</evidence>
<evidence type="ECO:0000256" key="11">
    <source>
        <dbReference type="ARBA" id="ARBA00023136"/>
    </source>
</evidence>
<feature type="transmembrane region" description="Helical" evidence="16">
    <location>
        <begin position="849"/>
        <end position="870"/>
    </location>
</feature>
<dbReference type="InterPro" id="IPR054765">
    <property type="entry name" value="SLBB_dom"/>
</dbReference>
<proteinExistence type="inferred from homology"/>
<evidence type="ECO:0000256" key="14">
    <source>
        <dbReference type="ARBA" id="ARBA00023288"/>
    </source>
</evidence>
<dbReference type="Pfam" id="PF02563">
    <property type="entry name" value="Poly_export"/>
    <property type="match status" value="1"/>
</dbReference>
<feature type="compositionally biased region" description="Low complexity" evidence="15">
    <location>
        <begin position="117"/>
        <end position="135"/>
    </location>
</feature>
<comment type="similarity">
    <text evidence="2">Belongs to the BexD/CtrA/VexA family.</text>
</comment>
<comment type="subcellular location">
    <subcellularLocation>
        <location evidence="1">Cell outer membrane</location>
        <topology evidence="1">Multi-pass membrane protein</topology>
    </subcellularLocation>
</comment>
<dbReference type="GO" id="GO:0015159">
    <property type="term" value="F:polysaccharide transmembrane transporter activity"/>
    <property type="evidence" value="ECO:0007669"/>
    <property type="project" value="InterPro"/>
</dbReference>
<evidence type="ECO:0000256" key="6">
    <source>
        <dbReference type="ARBA" id="ARBA00022692"/>
    </source>
</evidence>
<dbReference type="OrthoDB" id="9808948at2"/>
<feature type="domain" description="Soluble ligand binding" evidence="18">
    <location>
        <begin position="648"/>
        <end position="693"/>
    </location>
</feature>
<keyword evidence="13" id="KW-0998">Cell outer membrane</keyword>
<keyword evidence="6 16" id="KW-0812">Transmembrane</keyword>
<evidence type="ECO:0000313" key="20">
    <source>
        <dbReference type="EMBL" id="SFE48328.1"/>
    </source>
</evidence>